<dbReference type="Proteomes" id="UP000001861">
    <property type="component" value="Unassembled WGS sequence"/>
</dbReference>
<dbReference type="RefSeq" id="XP_001836334.1">
    <property type="nucleotide sequence ID" value="XM_001836282.1"/>
</dbReference>
<feature type="region of interest" description="Disordered" evidence="1">
    <location>
        <begin position="248"/>
        <end position="269"/>
    </location>
</feature>
<proteinExistence type="predicted"/>
<keyword evidence="3" id="KW-1185">Reference proteome</keyword>
<dbReference type="OrthoDB" id="2107166at2759"/>
<dbReference type="PROSITE" id="PS51257">
    <property type="entry name" value="PROKAR_LIPOPROTEIN"/>
    <property type="match status" value="1"/>
</dbReference>
<comment type="caution">
    <text evidence="2">The sequence shown here is derived from an EMBL/GenBank/DDBJ whole genome shotgun (WGS) entry which is preliminary data.</text>
</comment>
<protein>
    <recommendedName>
        <fullName evidence="4">LysM domain-containing protein</fullName>
    </recommendedName>
</protein>
<evidence type="ECO:0000313" key="2">
    <source>
        <dbReference type="EMBL" id="EAU85518.1"/>
    </source>
</evidence>
<sequence>MSRPYAIDQNTTLCLTCSCSLPPFRALAAAPPSSSEPQWKNTVDPREEFTDYLEKQGHHITPCCKKPICPSCVKSNPRLARYDPCLSCLAGVDAVGYQSPRSVGSRGFSDVKNIDGAMKDEDTFVVGEDDEAVDEFDLPPPDYYASEVGGGTLPSGVSPGETTEQQKSKESLDQTLEVEGEEGLPENSEKRPLGSRKYYLEKKDTLQGLALRFGVDGRELCWLNNLPMSTLTTTPNILHARSFIVLPPSSKPHDQEGPSEEELKAREAKRVRERAERKLQTLMKEADWRVAKAYVALADDEEQQDEARRKMKMSDSLGSGSSANALEAAAIEQYLDDEKWEREQRKQGLGPLSPATCIPFSRDK</sequence>
<name>A8NTY5_COPC7</name>
<feature type="region of interest" description="Disordered" evidence="1">
    <location>
        <begin position="299"/>
        <end position="323"/>
    </location>
</feature>
<feature type="compositionally biased region" description="Basic and acidic residues" evidence="1">
    <location>
        <begin position="251"/>
        <end position="269"/>
    </location>
</feature>
<gene>
    <name evidence="2" type="ORF">CC1G_06419</name>
</gene>
<feature type="region of interest" description="Disordered" evidence="1">
    <location>
        <begin position="139"/>
        <end position="192"/>
    </location>
</feature>
<dbReference type="GeneID" id="6012877"/>
<dbReference type="EMBL" id="AACS02000004">
    <property type="protein sequence ID" value="EAU85518.1"/>
    <property type="molecule type" value="Genomic_DNA"/>
</dbReference>
<dbReference type="Gene3D" id="3.10.350.10">
    <property type="entry name" value="LysM domain"/>
    <property type="match status" value="1"/>
</dbReference>
<organism evidence="2 3">
    <name type="scientific">Coprinopsis cinerea (strain Okayama-7 / 130 / ATCC MYA-4618 / FGSC 9003)</name>
    <name type="common">Inky cap fungus</name>
    <name type="synonym">Hormographiella aspergillata</name>
    <dbReference type="NCBI Taxonomy" id="240176"/>
    <lineage>
        <taxon>Eukaryota</taxon>
        <taxon>Fungi</taxon>
        <taxon>Dikarya</taxon>
        <taxon>Basidiomycota</taxon>
        <taxon>Agaricomycotina</taxon>
        <taxon>Agaricomycetes</taxon>
        <taxon>Agaricomycetidae</taxon>
        <taxon>Agaricales</taxon>
        <taxon>Agaricineae</taxon>
        <taxon>Psathyrellaceae</taxon>
        <taxon>Coprinopsis</taxon>
    </lineage>
</organism>
<dbReference type="InterPro" id="IPR036779">
    <property type="entry name" value="LysM_dom_sf"/>
</dbReference>
<evidence type="ECO:0000256" key="1">
    <source>
        <dbReference type="SAM" id="MobiDB-lite"/>
    </source>
</evidence>
<dbReference type="VEuPathDB" id="FungiDB:CC1G_06419"/>
<dbReference type="AlphaFoldDB" id="A8NTY5"/>
<dbReference type="eggNOG" id="ENOG502S93U">
    <property type="taxonomic scope" value="Eukaryota"/>
</dbReference>
<dbReference type="OMA" id="DPCLACL"/>
<reference evidence="2 3" key="1">
    <citation type="journal article" date="2010" name="Proc. Natl. Acad. Sci. U.S.A.">
        <title>Insights into evolution of multicellular fungi from the assembled chromosomes of the mushroom Coprinopsis cinerea (Coprinus cinereus).</title>
        <authorList>
            <person name="Stajich J.E."/>
            <person name="Wilke S.K."/>
            <person name="Ahren D."/>
            <person name="Au C.H."/>
            <person name="Birren B.W."/>
            <person name="Borodovsky M."/>
            <person name="Burns C."/>
            <person name="Canback B."/>
            <person name="Casselton L.A."/>
            <person name="Cheng C.K."/>
            <person name="Deng J."/>
            <person name="Dietrich F.S."/>
            <person name="Fargo D.C."/>
            <person name="Farman M.L."/>
            <person name="Gathman A.C."/>
            <person name="Goldberg J."/>
            <person name="Guigo R."/>
            <person name="Hoegger P.J."/>
            <person name="Hooker J.B."/>
            <person name="Huggins A."/>
            <person name="James T.Y."/>
            <person name="Kamada T."/>
            <person name="Kilaru S."/>
            <person name="Kodira C."/>
            <person name="Kues U."/>
            <person name="Kupfer D."/>
            <person name="Kwan H.S."/>
            <person name="Lomsadze A."/>
            <person name="Li W."/>
            <person name="Lilly W.W."/>
            <person name="Ma L.J."/>
            <person name="Mackey A.J."/>
            <person name="Manning G."/>
            <person name="Martin F."/>
            <person name="Muraguchi H."/>
            <person name="Natvig D.O."/>
            <person name="Palmerini H."/>
            <person name="Ramesh M.A."/>
            <person name="Rehmeyer C.J."/>
            <person name="Roe B.A."/>
            <person name="Shenoy N."/>
            <person name="Stanke M."/>
            <person name="Ter-Hovhannisyan V."/>
            <person name="Tunlid A."/>
            <person name="Velagapudi R."/>
            <person name="Vision T.J."/>
            <person name="Zeng Q."/>
            <person name="Zolan M.E."/>
            <person name="Pukkila P.J."/>
        </authorList>
    </citation>
    <scope>NUCLEOTIDE SEQUENCE [LARGE SCALE GENOMIC DNA]</scope>
    <source>
        <strain evidence="3">Okayama-7 / 130 / ATCC MYA-4618 / FGSC 9003</strain>
    </source>
</reference>
<evidence type="ECO:0008006" key="4">
    <source>
        <dbReference type="Google" id="ProtNLM"/>
    </source>
</evidence>
<dbReference type="InParanoid" id="A8NTY5"/>
<evidence type="ECO:0000313" key="3">
    <source>
        <dbReference type="Proteomes" id="UP000001861"/>
    </source>
</evidence>
<dbReference type="KEGG" id="cci:CC1G_06419"/>
<accession>A8NTY5</accession>
<feature type="region of interest" description="Disordered" evidence="1">
    <location>
        <begin position="339"/>
        <end position="364"/>
    </location>
</feature>